<dbReference type="EMBL" id="MCFF01000035">
    <property type="protein sequence ID" value="ORZ09084.1"/>
    <property type="molecule type" value="Genomic_DNA"/>
</dbReference>
<feature type="region of interest" description="Disordered" evidence="1">
    <location>
        <begin position="613"/>
        <end position="687"/>
    </location>
</feature>
<feature type="compositionally biased region" description="Low complexity" evidence="1">
    <location>
        <begin position="677"/>
        <end position="687"/>
    </location>
</feature>
<dbReference type="InParanoid" id="A0A1Y2GF54"/>
<organism evidence="2 3">
    <name type="scientific">Lobosporangium transversale</name>
    <dbReference type="NCBI Taxonomy" id="64571"/>
    <lineage>
        <taxon>Eukaryota</taxon>
        <taxon>Fungi</taxon>
        <taxon>Fungi incertae sedis</taxon>
        <taxon>Mucoromycota</taxon>
        <taxon>Mortierellomycotina</taxon>
        <taxon>Mortierellomycetes</taxon>
        <taxon>Mortierellales</taxon>
        <taxon>Mortierellaceae</taxon>
        <taxon>Lobosporangium</taxon>
    </lineage>
</organism>
<evidence type="ECO:0000313" key="3">
    <source>
        <dbReference type="Proteomes" id="UP000193648"/>
    </source>
</evidence>
<evidence type="ECO:0000256" key="1">
    <source>
        <dbReference type="SAM" id="MobiDB-lite"/>
    </source>
</evidence>
<evidence type="ECO:0000313" key="2">
    <source>
        <dbReference type="EMBL" id="ORZ09084.1"/>
    </source>
</evidence>
<feature type="compositionally biased region" description="Low complexity" evidence="1">
    <location>
        <begin position="506"/>
        <end position="523"/>
    </location>
</feature>
<dbReference type="OrthoDB" id="2448351at2759"/>
<feature type="compositionally biased region" description="Polar residues" evidence="1">
    <location>
        <begin position="250"/>
        <end position="278"/>
    </location>
</feature>
<reference evidence="2 3" key="1">
    <citation type="submission" date="2016-07" db="EMBL/GenBank/DDBJ databases">
        <title>Pervasive Adenine N6-methylation of Active Genes in Fungi.</title>
        <authorList>
            <consortium name="DOE Joint Genome Institute"/>
            <person name="Mondo S.J."/>
            <person name="Dannebaum R.O."/>
            <person name="Kuo R.C."/>
            <person name="Labutti K."/>
            <person name="Haridas S."/>
            <person name="Kuo A."/>
            <person name="Salamov A."/>
            <person name="Ahrendt S.R."/>
            <person name="Lipzen A."/>
            <person name="Sullivan W."/>
            <person name="Andreopoulos W.B."/>
            <person name="Clum A."/>
            <person name="Lindquist E."/>
            <person name="Daum C."/>
            <person name="Ramamoorthy G.K."/>
            <person name="Gryganskyi A."/>
            <person name="Culley D."/>
            <person name="Magnuson J.K."/>
            <person name="James T.Y."/>
            <person name="O'Malley M.A."/>
            <person name="Stajich J.E."/>
            <person name="Spatafora J.W."/>
            <person name="Visel A."/>
            <person name="Grigoriev I.V."/>
        </authorList>
    </citation>
    <scope>NUCLEOTIDE SEQUENCE [LARGE SCALE GENOMIC DNA]</scope>
    <source>
        <strain evidence="2 3">NRRL 3116</strain>
    </source>
</reference>
<feature type="compositionally biased region" description="Polar residues" evidence="1">
    <location>
        <begin position="370"/>
        <end position="382"/>
    </location>
</feature>
<dbReference type="AlphaFoldDB" id="A0A1Y2GF54"/>
<feature type="compositionally biased region" description="Low complexity" evidence="1">
    <location>
        <begin position="621"/>
        <end position="635"/>
    </location>
</feature>
<feature type="compositionally biased region" description="Low complexity" evidence="1">
    <location>
        <begin position="11"/>
        <end position="37"/>
    </location>
</feature>
<feature type="region of interest" description="Disordered" evidence="1">
    <location>
        <begin position="396"/>
        <end position="523"/>
    </location>
</feature>
<feature type="compositionally biased region" description="Polar residues" evidence="1">
    <location>
        <begin position="437"/>
        <end position="449"/>
    </location>
</feature>
<feature type="compositionally biased region" description="Polar residues" evidence="1">
    <location>
        <begin position="1"/>
        <end position="10"/>
    </location>
</feature>
<feature type="region of interest" description="Disordered" evidence="1">
    <location>
        <begin position="1"/>
        <end position="41"/>
    </location>
</feature>
<gene>
    <name evidence="2" type="ORF">BCR41DRAFT_398951</name>
</gene>
<feature type="region of interest" description="Disordered" evidence="1">
    <location>
        <begin position="237"/>
        <end position="279"/>
    </location>
</feature>
<accession>A0A1Y2GF54</accession>
<comment type="caution">
    <text evidence="2">The sequence shown here is derived from an EMBL/GenBank/DDBJ whole genome shotgun (WGS) entry which is preliminary data.</text>
</comment>
<feature type="region of interest" description="Disordered" evidence="1">
    <location>
        <begin position="864"/>
        <end position="891"/>
    </location>
</feature>
<feature type="region of interest" description="Disordered" evidence="1">
    <location>
        <begin position="762"/>
        <end position="803"/>
    </location>
</feature>
<feature type="compositionally biased region" description="Low complexity" evidence="1">
    <location>
        <begin position="359"/>
        <end position="369"/>
    </location>
</feature>
<feature type="compositionally biased region" description="Polar residues" evidence="1">
    <location>
        <begin position="327"/>
        <end position="340"/>
    </location>
</feature>
<feature type="compositionally biased region" description="Pro residues" evidence="1">
    <location>
        <begin position="419"/>
        <end position="432"/>
    </location>
</feature>
<sequence>MPRTKFSTNPSATSSSATLNDLSHPYPTPSTSPLLVPTLPPPPSPLSALAASFTIKTPNKQHVHDSTLSLPVGTTLSIPRKNGSRIGQSILGQLLAAHKPGRDHHKLASDAALSLETIRPKEQQRRSILPASWTINFQKPSSTPSSSAKQQSVDKMTPLIGSSPHIGRNVMENSDQNEHHQPMLPSVWLENVLSRLSRSDTNIPPHYATLPRVTFQDRAMPLRSVFADSDASVVRDKKDERRGVHKIKTALSSSNLNPRSKVNDNASPKTTNSPTMTRRGSACELALGDDAHELFHQNRPKALSSAVISSSIVPPKETSRNVRQHSLDSTMFASKSTKTLTVPEHLPSSSTESYPPPGTTTKTTRGRFTIESSSTAPNPFRTRTLSCTAASAPQILAQHQQHLSTSQTSSERPLLSITTPPPALSVPLPTPSSPSTNNGHLSSFSTPRSIHTAVPPSPSSPTATHVTGHQYAYDQFSSNSNSNSNSSTTTPISIPLASKPNHQRTHSSSSVQSSASTSSRRSQVIIPPPASASSLHYASFSSITSTGPVSNASPLIHHQNLSSRRSTINNNGGATNSNNFRNLSIQIVNGGDKADGGQDSHDSQVFHMETPTVHPLDEDTSVPATSVLSSSPSSSGIYEGANAQAGPQAAHQTMNRVHPRQDSIDSPAECHAPMTTSSSASGLNSGLNNNGRGGAGIGVETGAVILNQQFGRQVYDRDYSAEIGYFRQRSLSTTNVDMRNTFQKPSIHGHQQLHEQPLLNGPPQGFSWNERPTRRSHGSVSSADHHHHPHRSGTPIRYMSENTLGPMSSSYNCSSSFSSSLSSTSQASDIVVVKKSATGRMFTVERTLPASPTKSSRFIVMSSTDDLCASTPSPPARPASPLQKTSEDAEK</sequence>
<keyword evidence="3" id="KW-1185">Reference proteome</keyword>
<protein>
    <submittedName>
        <fullName evidence="2">Uncharacterized protein</fullName>
    </submittedName>
</protein>
<dbReference type="GeneID" id="33570854"/>
<proteinExistence type="predicted"/>
<name>A0A1Y2GF54_9FUNG</name>
<feature type="region of interest" description="Disordered" evidence="1">
    <location>
        <begin position="314"/>
        <end position="382"/>
    </location>
</feature>
<dbReference type="Proteomes" id="UP000193648">
    <property type="component" value="Unassembled WGS sequence"/>
</dbReference>
<dbReference type="RefSeq" id="XP_021878711.1">
    <property type="nucleotide sequence ID" value="XM_022029011.1"/>
</dbReference>
<feature type="compositionally biased region" description="Low complexity" evidence="1">
    <location>
        <begin position="477"/>
        <end position="490"/>
    </location>
</feature>
<feature type="compositionally biased region" description="Low complexity" evidence="1">
    <location>
        <begin position="398"/>
        <end position="410"/>
    </location>
</feature>